<dbReference type="RefSeq" id="XP_040769584.1">
    <property type="nucleotide sequence ID" value="XM_040903669.1"/>
</dbReference>
<feature type="compositionally biased region" description="Pro residues" evidence="1">
    <location>
        <begin position="29"/>
        <end position="39"/>
    </location>
</feature>
<feature type="region of interest" description="Disordered" evidence="1">
    <location>
        <begin position="166"/>
        <end position="199"/>
    </location>
</feature>
<protein>
    <submittedName>
        <fullName evidence="2">Uncharacterized protein</fullName>
    </submittedName>
</protein>
<keyword evidence="3" id="KW-1185">Reference proteome</keyword>
<dbReference type="OrthoDB" id="3365472at2759"/>
<feature type="compositionally biased region" description="Low complexity" evidence="1">
    <location>
        <begin position="182"/>
        <end position="195"/>
    </location>
</feature>
<feature type="compositionally biased region" description="Polar residues" evidence="1">
    <location>
        <begin position="488"/>
        <end position="499"/>
    </location>
</feature>
<feature type="compositionally biased region" description="Polar residues" evidence="1">
    <location>
        <begin position="335"/>
        <end position="357"/>
    </location>
</feature>
<dbReference type="Proteomes" id="UP000076871">
    <property type="component" value="Unassembled WGS sequence"/>
</dbReference>
<feature type="region of interest" description="Disordered" evidence="1">
    <location>
        <begin position="29"/>
        <end position="63"/>
    </location>
</feature>
<feature type="region of interest" description="Disordered" evidence="1">
    <location>
        <begin position="457"/>
        <end position="499"/>
    </location>
</feature>
<dbReference type="InParanoid" id="A0A165HMN8"/>
<dbReference type="GeneID" id="63820699"/>
<dbReference type="STRING" id="1314785.A0A165HMN8"/>
<feature type="region of interest" description="Disordered" evidence="1">
    <location>
        <begin position="335"/>
        <end position="365"/>
    </location>
</feature>
<dbReference type="AlphaFoldDB" id="A0A165HMN8"/>
<evidence type="ECO:0000313" key="3">
    <source>
        <dbReference type="Proteomes" id="UP000076871"/>
    </source>
</evidence>
<dbReference type="EMBL" id="KV427606">
    <property type="protein sequence ID" value="KZT11936.1"/>
    <property type="molecule type" value="Genomic_DNA"/>
</dbReference>
<name>A0A165HMN8_9APHY</name>
<proteinExistence type="predicted"/>
<evidence type="ECO:0000256" key="1">
    <source>
        <dbReference type="SAM" id="MobiDB-lite"/>
    </source>
</evidence>
<reference evidence="2 3" key="1">
    <citation type="journal article" date="2016" name="Mol. Biol. Evol.">
        <title>Comparative Genomics of Early-Diverging Mushroom-Forming Fungi Provides Insights into the Origins of Lignocellulose Decay Capabilities.</title>
        <authorList>
            <person name="Nagy L.G."/>
            <person name="Riley R."/>
            <person name="Tritt A."/>
            <person name="Adam C."/>
            <person name="Daum C."/>
            <person name="Floudas D."/>
            <person name="Sun H."/>
            <person name="Yadav J.S."/>
            <person name="Pangilinan J."/>
            <person name="Larsson K.H."/>
            <person name="Matsuura K."/>
            <person name="Barry K."/>
            <person name="Labutti K."/>
            <person name="Kuo R."/>
            <person name="Ohm R.A."/>
            <person name="Bhattacharya S.S."/>
            <person name="Shirouzu T."/>
            <person name="Yoshinaga Y."/>
            <person name="Martin F.M."/>
            <person name="Grigoriev I.V."/>
            <person name="Hibbett D.S."/>
        </authorList>
    </citation>
    <scope>NUCLEOTIDE SEQUENCE [LARGE SCALE GENOMIC DNA]</scope>
    <source>
        <strain evidence="2 3">93-53</strain>
    </source>
</reference>
<organism evidence="2 3">
    <name type="scientific">Laetiporus sulphureus 93-53</name>
    <dbReference type="NCBI Taxonomy" id="1314785"/>
    <lineage>
        <taxon>Eukaryota</taxon>
        <taxon>Fungi</taxon>
        <taxon>Dikarya</taxon>
        <taxon>Basidiomycota</taxon>
        <taxon>Agaricomycotina</taxon>
        <taxon>Agaricomycetes</taxon>
        <taxon>Polyporales</taxon>
        <taxon>Laetiporus</taxon>
    </lineage>
</organism>
<accession>A0A165HMN8</accession>
<gene>
    <name evidence="2" type="ORF">LAESUDRAFT_641577</name>
</gene>
<evidence type="ECO:0000313" key="2">
    <source>
        <dbReference type="EMBL" id="KZT11936.1"/>
    </source>
</evidence>
<feature type="compositionally biased region" description="Basic and acidic residues" evidence="1">
    <location>
        <begin position="470"/>
        <end position="481"/>
    </location>
</feature>
<sequence length="557" mass="60653">MDIAFDTTWCPVCSRQILPKRYYVPIQPQPQAPVVPPSSPTSDPKSHDDAPAVRLPRNKTGTIRARAGGLVHGTGRVKPNGALKRDDTIKNTKKTAPTVSSTESEPALVRPAGPVRHRTVIDQNPVPLYCSDECRLADLQSSHGGIGIDYNPDRCLSPTLPPVPHNSFSDFSSSTEESDVGSGASYDSRSSVSSSPPIGIPTGYEALRRLYGDDLPPPPPPAPLMHRHAKDSISSLDDYQSGTMMAARRIKAVLASNPPKRGENGRLEDRKPIPGWTDGSSAWRASVYNLTAPQELNTPVDEERAKSAYKGFVASSHRSRSGVYSTLSEAAPTFESASAASLPARTSSTNSVASGTRSRSEAEEMHNKYPLFARRCESRMSLAGPALSTSPTGSTRSLPVATGRRKEFSLVKPGAEGRLLVPNVKMSRVPSTLSTMTMSSEASSSWGSAYYGKRRTPLSRQNSDMSIDSVDSRETEPEEPPHWPSMSLPATTRSEPRTRTWSYSDDTLTYPIMQMPLKKEKRIVHSVVDGKDKEVEVEVEVSQPLKRLFLFPGKEVN</sequence>